<evidence type="ECO:0000259" key="3">
    <source>
        <dbReference type="PROSITE" id="PS51352"/>
    </source>
</evidence>
<dbReference type="PANTHER" id="PTHR32234">
    <property type="entry name" value="THIOL:DISULFIDE INTERCHANGE PROTEIN DSBD"/>
    <property type="match status" value="1"/>
</dbReference>
<protein>
    <submittedName>
        <fullName evidence="4">Thioredoxin family protein</fullName>
    </submittedName>
</protein>
<dbReference type="Proteomes" id="UP000646484">
    <property type="component" value="Unassembled WGS sequence"/>
</dbReference>
<feature type="domain" description="Thioredoxin" evidence="3">
    <location>
        <begin position="342"/>
        <end position="482"/>
    </location>
</feature>
<dbReference type="InterPro" id="IPR012336">
    <property type="entry name" value="Thioredoxin-like_fold"/>
</dbReference>
<name>A0ABR7CYD5_9BACT</name>
<gene>
    <name evidence="4" type="ORF">H8S64_06040</name>
</gene>
<dbReference type="SUPFAM" id="SSF52833">
    <property type="entry name" value="Thioredoxin-like"/>
    <property type="match status" value="2"/>
</dbReference>
<feature type="chain" id="PRO_5046973563" evidence="2">
    <location>
        <begin position="20"/>
        <end position="485"/>
    </location>
</feature>
<proteinExistence type="predicted"/>
<feature type="signal peptide" evidence="2">
    <location>
        <begin position="1"/>
        <end position="19"/>
    </location>
</feature>
<dbReference type="PROSITE" id="PS51352">
    <property type="entry name" value="THIOREDOXIN_2"/>
    <property type="match status" value="2"/>
</dbReference>
<dbReference type="InterPro" id="IPR036249">
    <property type="entry name" value="Thioredoxin-like_sf"/>
</dbReference>
<keyword evidence="5" id="KW-1185">Reference proteome</keyword>
<dbReference type="PANTHER" id="PTHR32234:SF0">
    <property type="entry name" value="THIOL:DISULFIDE INTERCHANGE PROTEIN DSBD"/>
    <property type="match status" value="1"/>
</dbReference>
<dbReference type="CDD" id="cd02947">
    <property type="entry name" value="TRX_family"/>
    <property type="match status" value="1"/>
</dbReference>
<evidence type="ECO:0000313" key="5">
    <source>
        <dbReference type="Proteomes" id="UP000646484"/>
    </source>
</evidence>
<keyword evidence="2" id="KW-0732">Signal</keyword>
<dbReference type="InterPro" id="IPR013766">
    <property type="entry name" value="Thioredoxin_domain"/>
</dbReference>
<dbReference type="PROSITE" id="PS00194">
    <property type="entry name" value="THIOREDOXIN_1"/>
    <property type="match status" value="1"/>
</dbReference>
<sequence>MKKIVLFVSMLFIALGVSAQSMYGDEVKADVRMKYVYSFEEALKRAKEEKKPIFFNCFADWAVPCHAMNKLVFSDQKFADWMDKHFVNFFIDVTTKEGKPFAKKYDVKFQAHYLVLDSNGEILYRIVGGVKLPEFQQLLAQALNPKTTLPEMNRRYESGERGVKFLRDYAKVLDVADEREKANLVTDEFFTKLKKSEWCKAENWDLYCKKVRGLDDEMFRFVVEHKKDFVKQNGLKSVNELIEKGYIGELYPYTTGEKIYNSEKLLDLYISMQNNGLPDTSTVYTVYDIVKAHTDRELNKILNILKHKSSGLHPQLVVNVDLGLVNFPDLSTAEEALIIAYLKEKMDKMKGTARDYYQGALNKLVNKEGMKFENLSFAEVLKKAKQENKLVFLDCYTTWCGPCKKMSNQVFPLKAVGDFMNARFVNVKIDMETEEGRELGKRYGVKSFPTMFLLNAEGEVLSQIVGAQSPDVFVEKVKQGLKQSE</sequence>
<evidence type="ECO:0000313" key="4">
    <source>
        <dbReference type="EMBL" id="MBC5620654.1"/>
    </source>
</evidence>
<comment type="caution">
    <text evidence="4">The sequence shown here is derived from an EMBL/GenBank/DDBJ whole genome shotgun (WGS) entry which is preliminary data.</text>
</comment>
<reference evidence="4 5" key="1">
    <citation type="submission" date="2020-08" db="EMBL/GenBank/DDBJ databases">
        <title>Genome public.</title>
        <authorList>
            <person name="Liu C."/>
            <person name="Sun Q."/>
        </authorList>
    </citation>
    <scope>NUCLEOTIDE SEQUENCE [LARGE SCALE GENOMIC DNA]</scope>
    <source>
        <strain evidence="4 5">NSJ-56</strain>
    </source>
</reference>
<dbReference type="Pfam" id="PF13899">
    <property type="entry name" value="Thioredoxin_7"/>
    <property type="match status" value="1"/>
</dbReference>
<organism evidence="4 5">
    <name type="scientific">Butyricimonas hominis</name>
    <dbReference type="NCBI Taxonomy" id="2763032"/>
    <lineage>
        <taxon>Bacteria</taxon>
        <taxon>Pseudomonadati</taxon>
        <taxon>Bacteroidota</taxon>
        <taxon>Bacteroidia</taxon>
        <taxon>Bacteroidales</taxon>
        <taxon>Odoribacteraceae</taxon>
        <taxon>Butyricimonas</taxon>
    </lineage>
</organism>
<dbReference type="RefSeq" id="WP_186975355.1">
    <property type="nucleotide sequence ID" value="NZ_JACOOH010000002.1"/>
</dbReference>
<feature type="domain" description="Thioredoxin" evidence="3">
    <location>
        <begin position="8"/>
        <end position="144"/>
    </location>
</feature>
<dbReference type="Pfam" id="PF13098">
    <property type="entry name" value="Thioredoxin_2"/>
    <property type="match status" value="1"/>
</dbReference>
<evidence type="ECO:0000256" key="1">
    <source>
        <dbReference type="ARBA" id="ARBA00023284"/>
    </source>
</evidence>
<dbReference type="Gene3D" id="3.40.30.10">
    <property type="entry name" value="Glutaredoxin"/>
    <property type="match status" value="2"/>
</dbReference>
<evidence type="ECO:0000256" key="2">
    <source>
        <dbReference type="SAM" id="SignalP"/>
    </source>
</evidence>
<dbReference type="EMBL" id="JACOOH010000002">
    <property type="protein sequence ID" value="MBC5620654.1"/>
    <property type="molecule type" value="Genomic_DNA"/>
</dbReference>
<accession>A0ABR7CYD5</accession>
<keyword evidence="1" id="KW-0676">Redox-active center</keyword>
<dbReference type="InterPro" id="IPR017937">
    <property type="entry name" value="Thioredoxin_CS"/>
</dbReference>